<gene>
    <name evidence="2" type="ORF">S12H4_57023</name>
</gene>
<keyword evidence="1" id="KW-0472">Membrane</keyword>
<evidence type="ECO:0000256" key="1">
    <source>
        <dbReference type="SAM" id="Phobius"/>
    </source>
</evidence>
<dbReference type="EMBL" id="BARW01036804">
    <property type="protein sequence ID" value="GAJ20698.1"/>
    <property type="molecule type" value="Genomic_DNA"/>
</dbReference>
<sequence>FYIIYIGIRCGLQPHMGPPVPPEERFNWREIILTPPKTKVIGSPAAMPNITAVIISMVISWILMSAVSQ</sequence>
<dbReference type="AlphaFoldDB" id="X1UT58"/>
<feature type="transmembrane region" description="Helical" evidence="1">
    <location>
        <begin position="46"/>
        <end position="67"/>
    </location>
</feature>
<reference evidence="2" key="1">
    <citation type="journal article" date="2014" name="Front. Microbiol.">
        <title>High frequency of phylogenetically diverse reductive dehalogenase-homologous genes in deep subseafloor sedimentary metagenomes.</title>
        <authorList>
            <person name="Kawai M."/>
            <person name="Futagami T."/>
            <person name="Toyoda A."/>
            <person name="Takaki Y."/>
            <person name="Nishi S."/>
            <person name="Hori S."/>
            <person name="Arai W."/>
            <person name="Tsubouchi T."/>
            <person name="Morono Y."/>
            <person name="Uchiyama I."/>
            <person name="Ito T."/>
            <person name="Fujiyama A."/>
            <person name="Inagaki F."/>
            <person name="Takami H."/>
        </authorList>
    </citation>
    <scope>NUCLEOTIDE SEQUENCE</scope>
    <source>
        <strain evidence="2">Expedition CK06-06</strain>
    </source>
</reference>
<organism evidence="2">
    <name type="scientific">marine sediment metagenome</name>
    <dbReference type="NCBI Taxonomy" id="412755"/>
    <lineage>
        <taxon>unclassified sequences</taxon>
        <taxon>metagenomes</taxon>
        <taxon>ecological metagenomes</taxon>
    </lineage>
</organism>
<feature type="non-terminal residue" evidence="2">
    <location>
        <position position="1"/>
    </location>
</feature>
<keyword evidence="1" id="KW-0812">Transmembrane</keyword>
<name>X1UT58_9ZZZZ</name>
<evidence type="ECO:0000313" key="2">
    <source>
        <dbReference type="EMBL" id="GAJ20698.1"/>
    </source>
</evidence>
<comment type="caution">
    <text evidence="2">The sequence shown here is derived from an EMBL/GenBank/DDBJ whole genome shotgun (WGS) entry which is preliminary data.</text>
</comment>
<protein>
    <submittedName>
        <fullName evidence="2">Uncharacterized protein</fullName>
    </submittedName>
</protein>
<accession>X1UT58</accession>
<keyword evidence="1" id="KW-1133">Transmembrane helix</keyword>
<proteinExistence type="predicted"/>